<evidence type="ECO:0000313" key="3">
    <source>
        <dbReference type="Proteomes" id="UP000178622"/>
    </source>
</evidence>
<dbReference type="InterPro" id="IPR000182">
    <property type="entry name" value="GNAT_dom"/>
</dbReference>
<dbReference type="EMBL" id="MKIR01000001">
    <property type="protein sequence ID" value="OFI50400.1"/>
    <property type="molecule type" value="Genomic_DNA"/>
</dbReference>
<dbReference type="CDD" id="cd04301">
    <property type="entry name" value="NAT_SF"/>
    <property type="match status" value="1"/>
</dbReference>
<protein>
    <recommendedName>
        <fullName evidence="1">N-acetyltransferase domain-containing protein</fullName>
    </recommendedName>
</protein>
<proteinExistence type="predicted"/>
<dbReference type="GO" id="GO:0016747">
    <property type="term" value="F:acyltransferase activity, transferring groups other than amino-acyl groups"/>
    <property type="evidence" value="ECO:0007669"/>
    <property type="project" value="InterPro"/>
</dbReference>
<evidence type="ECO:0000313" key="2">
    <source>
        <dbReference type="EMBL" id="OFI50400.1"/>
    </source>
</evidence>
<dbReference type="AlphaFoldDB" id="A0A1E8GQ65"/>
<dbReference type="OrthoDB" id="9127144at2"/>
<sequence length="184" mass="21867">MLSFNKISKKSSSDEEIAKLKFLYRKSFPRDEQIPFRTLLSKSDKDFVDFLAVYDDDLLIGLVYLMHDGDLTYLSYLAVDDDFQSRGFGSQILQALKKEYTNQRICLTYEKIDPKADNNAQRLARIKFYDKNGFDYLNFYIEEYHVLYSFMSNGRPVNPKEYADLKKKFFGKMLYFMPKDKIYK</sequence>
<dbReference type="Pfam" id="PF13508">
    <property type="entry name" value="Acetyltransf_7"/>
    <property type="match status" value="1"/>
</dbReference>
<dbReference type="InterPro" id="IPR016181">
    <property type="entry name" value="Acyl_CoA_acyltransferase"/>
</dbReference>
<keyword evidence="3" id="KW-1185">Reference proteome</keyword>
<feature type="domain" description="N-acetyltransferase" evidence="1">
    <location>
        <begin position="7"/>
        <end position="153"/>
    </location>
</feature>
<name>A0A1E8GQ65_9LACT</name>
<gene>
    <name evidence="2" type="ORF">BG261_00505</name>
</gene>
<dbReference type="Proteomes" id="UP000178622">
    <property type="component" value="Unassembled WGS sequence"/>
</dbReference>
<dbReference type="PROSITE" id="PS51186">
    <property type="entry name" value="GNAT"/>
    <property type="match status" value="1"/>
</dbReference>
<accession>A0A1E8GQ65</accession>
<dbReference type="RefSeq" id="WP_070791150.1">
    <property type="nucleotide sequence ID" value="NZ_MKIR01000001.1"/>
</dbReference>
<organism evidence="2 3">
    <name type="scientific">Floricoccus tropicus</name>
    <dbReference type="NCBI Taxonomy" id="1859473"/>
    <lineage>
        <taxon>Bacteria</taxon>
        <taxon>Bacillati</taxon>
        <taxon>Bacillota</taxon>
        <taxon>Bacilli</taxon>
        <taxon>Lactobacillales</taxon>
        <taxon>Streptococcaceae</taxon>
        <taxon>Floricoccus</taxon>
    </lineage>
</organism>
<evidence type="ECO:0000259" key="1">
    <source>
        <dbReference type="PROSITE" id="PS51186"/>
    </source>
</evidence>
<dbReference type="STRING" id="1859473.BG261_00505"/>
<comment type="caution">
    <text evidence="2">The sequence shown here is derived from an EMBL/GenBank/DDBJ whole genome shotgun (WGS) entry which is preliminary data.</text>
</comment>
<dbReference type="Gene3D" id="3.40.630.30">
    <property type="match status" value="1"/>
</dbReference>
<dbReference type="SUPFAM" id="SSF55729">
    <property type="entry name" value="Acyl-CoA N-acyltransferases (Nat)"/>
    <property type="match status" value="1"/>
</dbReference>
<reference evidence="3" key="1">
    <citation type="submission" date="2016-09" db="EMBL/GenBank/DDBJ databases">
        <title>Draft genome sequence of a novel species of the family Streptococcaceae isolated from flowers.</title>
        <authorList>
            <person name="Chuah L.-O."/>
            <person name="Yap K.-P."/>
            <person name="Thong K.L."/>
            <person name="Liong M.T."/>
            <person name="Ahmad R."/>
            <person name="Rusul G."/>
        </authorList>
    </citation>
    <scope>NUCLEOTIDE SEQUENCE [LARGE SCALE GENOMIC DNA]</scope>
    <source>
        <strain evidence="3">DF1</strain>
    </source>
</reference>